<reference evidence="3" key="1">
    <citation type="submission" date="2017-08" db="EMBL/GenBank/DDBJ databases">
        <title>Draft genome sequence of Lactococcus sp. strain Rs-Y01, isolated from the gut of the lower termite Reticulitermes speratus.</title>
        <authorList>
            <person name="Ohkuma M."/>
            <person name="Yuki M."/>
        </authorList>
    </citation>
    <scope>NUCLEOTIDE SEQUENCE [LARGE SCALE GENOMIC DNA]</scope>
    <source>
        <strain evidence="3">Rs-Y01</strain>
    </source>
</reference>
<keyword evidence="1" id="KW-0812">Transmembrane</keyword>
<comment type="caution">
    <text evidence="2">The sequence shown here is derived from an EMBL/GenBank/DDBJ whole genome shotgun (WGS) entry which is preliminary data.</text>
</comment>
<organism evidence="2 3">
    <name type="scientific">Pseudolactococcus reticulitermitis</name>
    <dbReference type="NCBI Taxonomy" id="2025039"/>
    <lineage>
        <taxon>Bacteria</taxon>
        <taxon>Bacillati</taxon>
        <taxon>Bacillota</taxon>
        <taxon>Bacilli</taxon>
        <taxon>Lactobacillales</taxon>
        <taxon>Streptococcaceae</taxon>
        <taxon>Pseudolactococcus</taxon>
    </lineage>
</organism>
<evidence type="ECO:0000256" key="1">
    <source>
        <dbReference type="SAM" id="Phobius"/>
    </source>
</evidence>
<gene>
    <name evidence="2" type="ORF">RsY01_1687</name>
</gene>
<evidence type="ECO:0000313" key="2">
    <source>
        <dbReference type="EMBL" id="GAX48073.1"/>
    </source>
</evidence>
<dbReference type="RefSeq" id="WP_094785108.1">
    <property type="nucleotide sequence ID" value="NZ_BEDT01000004.1"/>
</dbReference>
<protein>
    <submittedName>
        <fullName evidence="2">Uncharacterized protein</fullName>
    </submittedName>
</protein>
<dbReference type="AlphaFoldDB" id="A0A224XET2"/>
<name>A0A224XET2_9LACT</name>
<keyword evidence="3" id="KW-1185">Reference proteome</keyword>
<sequence length="68" mass="7185">MSDNFSNQQNYLDQATIPTTTPHATGLSIAALVLGILAILGSWIPFINLISIVMGILAIIFDGLPCQG</sequence>
<accession>A0A224XET2</accession>
<proteinExistence type="predicted"/>
<evidence type="ECO:0000313" key="3">
    <source>
        <dbReference type="Proteomes" id="UP000218689"/>
    </source>
</evidence>
<keyword evidence="1" id="KW-0472">Membrane</keyword>
<feature type="transmembrane region" description="Helical" evidence="1">
    <location>
        <begin position="29"/>
        <end position="61"/>
    </location>
</feature>
<dbReference type="Proteomes" id="UP000218689">
    <property type="component" value="Unassembled WGS sequence"/>
</dbReference>
<keyword evidence="1" id="KW-1133">Transmembrane helix</keyword>
<dbReference type="EMBL" id="BEDT01000004">
    <property type="protein sequence ID" value="GAX48073.1"/>
    <property type="molecule type" value="Genomic_DNA"/>
</dbReference>